<proteinExistence type="predicted"/>
<comment type="caution">
    <text evidence="1">The sequence shown here is derived from an EMBL/GenBank/DDBJ whole genome shotgun (WGS) entry which is preliminary data.</text>
</comment>
<dbReference type="AlphaFoldDB" id="A0A511XDB6"/>
<reference evidence="1 2" key="1">
    <citation type="submission" date="2019-07" db="EMBL/GenBank/DDBJ databases">
        <title>Whole genome shotgun sequence of Acetobacter nitrogenifigens NBRC 105050.</title>
        <authorList>
            <person name="Hosoyama A."/>
            <person name="Uohara A."/>
            <person name="Ohji S."/>
            <person name="Ichikawa N."/>
        </authorList>
    </citation>
    <scope>NUCLEOTIDE SEQUENCE [LARGE SCALE GENOMIC DNA]</scope>
    <source>
        <strain evidence="1 2">NBRC 105050</strain>
    </source>
</reference>
<organism evidence="1 2">
    <name type="scientific">Acetobacter nitrogenifigens DSM 23921 = NBRC 105050</name>
    <dbReference type="NCBI Taxonomy" id="1120919"/>
    <lineage>
        <taxon>Bacteria</taxon>
        <taxon>Pseudomonadati</taxon>
        <taxon>Pseudomonadota</taxon>
        <taxon>Alphaproteobacteria</taxon>
        <taxon>Acetobacterales</taxon>
        <taxon>Acetobacteraceae</taxon>
        <taxon>Acetobacter</taxon>
    </lineage>
</organism>
<keyword evidence="2" id="KW-1185">Reference proteome</keyword>
<evidence type="ECO:0000313" key="1">
    <source>
        <dbReference type="EMBL" id="GEN60875.1"/>
    </source>
</evidence>
<protein>
    <submittedName>
        <fullName evidence="1">Uncharacterized protein</fullName>
    </submittedName>
</protein>
<dbReference type="RefSeq" id="WP_146882502.1">
    <property type="nucleotide sequence ID" value="NZ_AUBI01000013.1"/>
</dbReference>
<gene>
    <name evidence="1" type="ORF">ANI02nite_27590</name>
</gene>
<sequence>MRGRLRADYKLVNAVGPDEERKNKSEFMSFLSKFKDIKSINLTDDFSQMLDIEFEHTSTRSEISRPEFFTEYRGRIKSLTTNFVTVRYFILRNDLNITNKLRISLDSRYINITCEDVAQLFDATLAQNPMKLFNPMVTFELHSLNFLNGIKMTMQRRHEIPFISIIHMSAKSP</sequence>
<name>A0A511XDB6_9PROT</name>
<accession>A0A511XDB6</accession>
<evidence type="ECO:0000313" key="2">
    <source>
        <dbReference type="Proteomes" id="UP000321635"/>
    </source>
</evidence>
<dbReference type="Proteomes" id="UP000321635">
    <property type="component" value="Unassembled WGS sequence"/>
</dbReference>
<dbReference type="EMBL" id="BJYF01000022">
    <property type="protein sequence ID" value="GEN60875.1"/>
    <property type="molecule type" value="Genomic_DNA"/>
</dbReference>